<sequence length="274" mass="29371">MDIEIKRGLAEARELAGEHWRALLAYMLLGVALPFLLLASEPVLSMDAILALAIAPETFRLAGSIAGPLYLLGICAALLCGAMLALWSALLAEIREGYVAEIMYGMVAGAAYLVAGLLFFYLVGFLLSLPFKLSVGAEAMRAEGTPIAIARQTMLTLLSAWLGARLCLIGPAMAAAGKLEPVTAFVESWRRTARSQWRLFAFYLAFNIIAGALIALLFVLHGFLIIGGEATRMAAMAMSSVWLVFWCAYFAIAVLVPAGFYRASQFGGSAETFA</sequence>
<reference evidence="3" key="1">
    <citation type="submission" date="2017-11" db="EMBL/GenBank/DDBJ databases">
        <title>The complete genome sequence of Sphingopyxis pomeranensis sp. nov. strain WS5A3p.</title>
        <authorList>
            <person name="Kaminski M.A."/>
        </authorList>
    </citation>
    <scope>NUCLEOTIDE SEQUENCE [LARGE SCALE GENOMIC DNA]</scope>
    <source>
        <strain evidence="3">WS5A3p</strain>
    </source>
</reference>
<keyword evidence="3" id="KW-1185">Reference proteome</keyword>
<dbReference type="Proteomes" id="UP000238954">
    <property type="component" value="Chromosome"/>
</dbReference>
<name>A0A2S8B9N1_9SPHN</name>
<evidence type="ECO:0000313" key="2">
    <source>
        <dbReference type="EMBL" id="PQM29068.1"/>
    </source>
</evidence>
<dbReference type="RefSeq" id="WP_105999228.1">
    <property type="nucleotide sequence ID" value="NZ_CM009578.1"/>
</dbReference>
<organism evidence="2 3">
    <name type="scientific">Sphingopyxis lindanitolerans</name>
    <dbReference type="NCBI Taxonomy" id="2054227"/>
    <lineage>
        <taxon>Bacteria</taxon>
        <taxon>Pseudomonadati</taxon>
        <taxon>Pseudomonadota</taxon>
        <taxon>Alphaproteobacteria</taxon>
        <taxon>Sphingomonadales</taxon>
        <taxon>Sphingomonadaceae</taxon>
        <taxon>Sphingopyxis</taxon>
    </lineage>
</organism>
<dbReference type="OrthoDB" id="7446717at2"/>
<keyword evidence="1" id="KW-0472">Membrane</keyword>
<dbReference type="AlphaFoldDB" id="A0A2S8B9N1"/>
<gene>
    <name evidence="2" type="ORF">CVO77_11795</name>
</gene>
<keyword evidence="1" id="KW-1133">Transmembrane helix</keyword>
<feature type="transmembrane region" description="Helical" evidence="1">
    <location>
        <begin position="102"/>
        <end position="131"/>
    </location>
</feature>
<feature type="transmembrane region" description="Helical" evidence="1">
    <location>
        <begin position="69"/>
        <end position="90"/>
    </location>
</feature>
<feature type="transmembrane region" description="Helical" evidence="1">
    <location>
        <begin position="233"/>
        <end position="256"/>
    </location>
</feature>
<keyword evidence="1" id="KW-0812">Transmembrane</keyword>
<evidence type="ECO:0008006" key="4">
    <source>
        <dbReference type="Google" id="ProtNLM"/>
    </source>
</evidence>
<accession>A0A2S8B9N1</accession>
<evidence type="ECO:0000256" key="1">
    <source>
        <dbReference type="SAM" id="Phobius"/>
    </source>
</evidence>
<evidence type="ECO:0000313" key="3">
    <source>
        <dbReference type="Proteomes" id="UP000238954"/>
    </source>
</evidence>
<comment type="caution">
    <text evidence="2">The sequence shown here is derived from an EMBL/GenBank/DDBJ whole genome shotgun (WGS) entry which is preliminary data.</text>
</comment>
<feature type="transmembrane region" description="Helical" evidence="1">
    <location>
        <begin position="200"/>
        <end position="227"/>
    </location>
</feature>
<protein>
    <recommendedName>
        <fullName evidence="4">Glycerophosphoryl diester phosphodiesterase membrane domain-containing protein</fullName>
    </recommendedName>
</protein>
<feature type="transmembrane region" description="Helical" evidence="1">
    <location>
        <begin position="20"/>
        <end position="37"/>
    </location>
</feature>
<proteinExistence type="predicted"/>
<dbReference type="EMBL" id="PHFW01000002">
    <property type="protein sequence ID" value="PQM29068.1"/>
    <property type="molecule type" value="Genomic_DNA"/>
</dbReference>